<sequence>MTRRLGCWFPTAEKGNPARMTVSDIVARPFQWGSAIRGSRIFHPVGVIASGSIERVAPPSNGLPIPSSDVVARVSKAGGTPGSLPDFIGLALRIEPGQVDATPWDILLVSAGSGVLSRALALRPVTSWTGQPMTTLMPLRYRAKYWWLRARILSDISGCGLSLGNVRERINDGDIEVALDQACGRANFEKVAHLTLTSVVSPGPGNDVSFDPVVNTAPGLRLFPAWLADLRGRAYARSRDGRDAG</sequence>
<proteinExistence type="predicted"/>
<accession>A0A498QQ25</accession>
<evidence type="ECO:0000313" key="1">
    <source>
        <dbReference type="EMBL" id="VBA49088.1"/>
    </source>
</evidence>
<protein>
    <recommendedName>
        <fullName evidence="3">Phosphodiesterase</fullName>
    </recommendedName>
</protein>
<reference evidence="1 2" key="1">
    <citation type="submission" date="2018-09" db="EMBL/GenBank/DDBJ databases">
        <authorList>
            <person name="Tagini F."/>
        </authorList>
    </citation>
    <scope>NUCLEOTIDE SEQUENCE [LARGE SCALE GENOMIC DNA]</scope>
    <source>
        <strain evidence="1 2">MK142</strain>
    </source>
</reference>
<keyword evidence="2" id="KW-1185">Reference proteome</keyword>
<dbReference type="EMBL" id="UPHU01000001">
    <property type="protein sequence ID" value="VBA49088.1"/>
    <property type="molecule type" value="Genomic_DNA"/>
</dbReference>
<evidence type="ECO:0008006" key="3">
    <source>
        <dbReference type="Google" id="ProtNLM"/>
    </source>
</evidence>
<gene>
    <name evidence="1" type="ORF">LAUMK142_01710</name>
</gene>
<dbReference type="Proteomes" id="UP000268285">
    <property type="component" value="Unassembled WGS sequence"/>
</dbReference>
<evidence type="ECO:0000313" key="2">
    <source>
        <dbReference type="Proteomes" id="UP000268285"/>
    </source>
</evidence>
<name>A0A498QQ25_9MYCO</name>
<organism evidence="1 2">
    <name type="scientific">Mycobacterium pseudokansasii</name>
    <dbReference type="NCBI Taxonomy" id="2341080"/>
    <lineage>
        <taxon>Bacteria</taxon>
        <taxon>Bacillati</taxon>
        <taxon>Actinomycetota</taxon>
        <taxon>Actinomycetes</taxon>
        <taxon>Mycobacteriales</taxon>
        <taxon>Mycobacteriaceae</taxon>
        <taxon>Mycobacterium</taxon>
    </lineage>
</organism>
<dbReference type="AlphaFoldDB" id="A0A498QQ25"/>